<keyword evidence="11" id="KW-1185">Reference proteome</keyword>
<sequence>MEALKDQHRLWQSAVEELLTQVNSPPGALPIRLAVEPEAPEPESPEPEAPEPEALEQTSETSRAAEPPALAESPRGASRVQSVRSRDSPSRMRLQTLRKSMRGRMPKLLEEVLFDTATSVYVQTSWWEAKRRGLEKIVDSRLFEFCTGLIIAANIALIGVEAEMSLLGHNTSWATTSEQIFLTIYTVELFLRAVVGRWSVFRSNWFLLDLVLVVVGLLALVVIPIFERSENAQKGWEQILIIRGLRLLRLARVLRMVWRFKVIWRLVSGLLTAWDTMVSTTILISIWLYIFGCVAIEVITADTDLQSNSDTAQIVDYYFSSLPRATLTLLQFVTMDAIANVYYPLVVSKPVLIIYFLPLLMFLSIALMNLITAVLVEHALEHASQEAELARLKKKQEIKATLPDLLEVFCTLDVDSSGCLTRQEITNVPLTVLPPKVLENVSVESMEDLFEMLDVDGGGSLTQAEFLEGLLSLLLLDTPIWAIQMQRLLMPVRKLSIQMSKDLKFVKELRKARQANRDAPQAQGFQFQLYRRGMGRPEEQVAEAIELDFWKERSIAELHEHAVPQLQLSDDQGAVFGKATPWAGYDIGETGRVERWVPSPIHLPHDLRMPPHLAVIPGPVPVDGTTVVLGAERLAVDRIYRDSASFTADSLVASAREGISHGLILLGPKQKSCKLQTSEALDGHLLQSMADALVTEDLQVWLSAVEILDDQILDLLATGAPSDRKEAPMLVAHPSLGTQLLGAVEAPLREPSDLRELMSFILKRRCLTQTCLHGSRSHPIYLLRTEIRSELSVHLALFDLRGPVQGPSDFTALEHLIDLGAPESMFRASLLTTALKDSIVGSWHSTILATLEPEVADCTKQLRLLSKWARLPFASPRRASARVAQLAELREEVRELQAQHAMDDARATILADRSAMILEFSKAHDPPKEWKKLRRERDKTLDWCGLPTSDAEEALDLMTPYLLNMSDDPALCGRLMYLLPKGERTCIGSDPDNSVVVDGLGILPNLCSIVNVDDFKLTLSRPDFARRHVLINGKTMAKESMVLSHHDRICLGRAQIFRLQIPHMGVETIQEEEETLARMQRLECLLPEELTGFLPSLPRQSFDTTFENLQHLLDHSDALRNLQYYIKDLLPRLPAASALAYFEALRKVCYCVDEANMITREVRPDDHLHLEVELVWDIFRPPEEAILIRLMRYCKSDDGPATGQVVHYWSYACFLERLELMRDVHRVHCHARNGWAGANEMLQDPWMEPNLFPLRDVLSHALAQRSLAELQAVRQQPVEPPDSERRAAEAALQELQEKTEQLERQAEIISQLKEQIMGVVSLTRELQEEPGDTVDPPEPAEPARVGEENFTMSVSSSTFSDGVPTGGQVDEDVRSRGFRVDKLSNTLLQSLAPALLSQSSLTPPHCYRDLNR</sequence>
<dbReference type="Gene3D" id="1.10.238.10">
    <property type="entry name" value="EF-hand"/>
    <property type="match status" value="1"/>
</dbReference>
<dbReference type="Gene3D" id="1.10.287.70">
    <property type="match status" value="1"/>
</dbReference>
<dbReference type="InterPro" id="IPR001752">
    <property type="entry name" value="Kinesin_motor_dom"/>
</dbReference>
<feature type="domain" description="EF-hand" evidence="9">
    <location>
        <begin position="441"/>
        <end position="476"/>
    </location>
</feature>
<dbReference type="Gene3D" id="2.60.200.20">
    <property type="match status" value="1"/>
</dbReference>
<dbReference type="Proteomes" id="UP001642464">
    <property type="component" value="Unassembled WGS sequence"/>
</dbReference>
<dbReference type="InterPro" id="IPR008984">
    <property type="entry name" value="SMAD_FHA_dom_sf"/>
</dbReference>
<evidence type="ECO:0000256" key="7">
    <source>
        <dbReference type="SAM" id="MobiDB-lite"/>
    </source>
</evidence>
<evidence type="ECO:0000256" key="6">
    <source>
        <dbReference type="SAM" id="Coils"/>
    </source>
</evidence>
<dbReference type="Gene3D" id="3.40.850.10">
    <property type="entry name" value="Kinesin motor domain"/>
    <property type="match status" value="1"/>
</dbReference>
<evidence type="ECO:0000256" key="5">
    <source>
        <dbReference type="ARBA" id="ARBA00023136"/>
    </source>
</evidence>
<dbReference type="InterPro" id="IPR005821">
    <property type="entry name" value="Ion_trans_dom"/>
</dbReference>
<evidence type="ECO:0000256" key="2">
    <source>
        <dbReference type="ARBA" id="ARBA00022692"/>
    </source>
</evidence>
<keyword evidence="2 8" id="KW-0812">Transmembrane</keyword>
<evidence type="ECO:0000256" key="3">
    <source>
        <dbReference type="ARBA" id="ARBA00022837"/>
    </source>
</evidence>
<dbReference type="InterPro" id="IPR027359">
    <property type="entry name" value="Volt_channel_dom_sf"/>
</dbReference>
<dbReference type="SUPFAM" id="SSF47473">
    <property type="entry name" value="EF-hand"/>
    <property type="match status" value="1"/>
</dbReference>
<dbReference type="Pfam" id="PF00520">
    <property type="entry name" value="Ion_trans"/>
    <property type="match status" value="1"/>
</dbReference>
<comment type="caution">
    <text evidence="10">The sequence shown here is derived from an EMBL/GenBank/DDBJ whole genome shotgun (WGS) entry which is preliminary data.</text>
</comment>
<dbReference type="PANTHER" id="PTHR10037:SF62">
    <property type="entry name" value="SODIUM CHANNEL PROTEIN 60E"/>
    <property type="match status" value="1"/>
</dbReference>
<feature type="transmembrane region" description="Helical" evidence="8">
    <location>
        <begin position="180"/>
        <end position="198"/>
    </location>
</feature>
<comment type="subcellular location">
    <subcellularLocation>
        <location evidence="1">Membrane</location>
        <topology evidence="1">Multi-pass membrane protein</topology>
    </subcellularLocation>
</comment>
<reference evidence="10 11" key="1">
    <citation type="submission" date="2024-02" db="EMBL/GenBank/DDBJ databases">
        <authorList>
            <person name="Chen Y."/>
            <person name="Shah S."/>
            <person name="Dougan E. K."/>
            <person name="Thang M."/>
            <person name="Chan C."/>
        </authorList>
    </citation>
    <scope>NUCLEOTIDE SEQUENCE [LARGE SCALE GENOMIC DNA]</scope>
</reference>
<feature type="region of interest" description="Disordered" evidence="7">
    <location>
        <begin position="21"/>
        <end position="97"/>
    </location>
</feature>
<feature type="transmembrane region" description="Helical" evidence="8">
    <location>
        <begin position="205"/>
        <end position="226"/>
    </location>
</feature>
<dbReference type="EMBL" id="CAXAMM010040307">
    <property type="protein sequence ID" value="CAK9092385.1"/>
    <property type="molecule type" value="Genomic_DNA"/>
</dbReference>
<dbReference type="PROSITE" id="PS50222">
    <property type="entry name" value="EF_HAND_2"/>
    <property type="match status" value="2"/>
</dbReference>
<feature type="transmembrane region" description="Helical" evidence="8">
    <location>
        <begin position="352"/>
        <end position="376"/>
    </location>
</feature>
<evidence type="ECO:0000256" key="8">
    <source>
        <dbReference type="SAM" id="Phobius"/>
    </source>
</evidence>
<evidence type="ECO:0000256" key="4">
    <source>
        <dbReference type="ARBA" id="ARBA00022989"/>
    </source>
</evidence>
<accession>A0ABP0QVQ7</accession>
<evidence type="ECO:0000313" key="11">
    <source>
        <dbReference type="Proteomes" id="UP001642464"/>
    </source>
</evidence>
<feature type="transmembrane region" description="Helical" evidence="8">
    <location>
        <begin position="266"/>
        <end position="290"/>
    </location>
</feature>
<dbReference type="InterPro" id="IPR011992">
    <property type="entry name" value="EF-hand-dom_pair"/>
</dbReference>
<dbReference type="Gene3D" id="1.20.120.350">
    <property type="entry name" value="Voltage-gated potassium channels. Chain C"/>
    <property type="match status" value="1"/>
</dbReference>
<feature type="compositionally biased region" description="Acidic residues" evidence="7">
    <location>
        <begin position="38"/>
        <end position="54"/>
    </location>
</feature>
<feature type="domain" description="EF-hand" evidence="9">
    <location>
        <begin position="400"/>
        <end position="435"/>
    </location>
</feature>
<evidence type="ECO:0000313" key="10">
    <source>
        <dbReference type="EMBL" id="CAK9092385.1"/>
    </source>
</evidence>
<keyword evidence="6" id="KW-0175">Coiled coil</keyword>
<keyword evidence="4 8" id="KW-1133">Transmembrane helix</keyword>
<dbReference type="InterPro" id="IPR002048">
    <property type="entry name" value="EF_hand_dom"/>
</dbReference>
<organism evidence="10 11">
    <name type="scientific">Durusdinium trenchii</name>
    <dbReference type="NCBI Taxonomy" id="1381693"/>
    <lineage>
        <taxon>Eukaryota</taxon>
        <taxon>Sar</taxon>
        <taxon>Alveolata</taxon>
        <taxon>Dinophyceae</taxon>
        <taxon>Suessiales</taxon>
        <taxon>Symbiodiniaceae</taxon>
        <taxon>Durusdinium</taxon>
    </lineage>
</organism>
<keyword evidence="5 8" id="KW-0472">Membrane</keyword>
<dbReference type="InterPro" id="IPR027417">
    <property type="entry name" value="P-loop_NTPase"/>
</dbReference>
<dbReference type="InterPro" id="IPR036961">
    <property type="entry name" value="Kinesin_motor_dom_sf"/>
</dbReference>
<dbReference type="SUPFAM" id="SSF81324">
    <property type="entry name" value="Voltage-gated potassium channels"/>
    <property type="match status" value="1"/>
</dbReference>
<dbReference type="Pfam" id="PF13499">
    <property type="entry name" value="EF-hand_7"/>
    <property type="match status" value="1"/>
</dbReference>
<dbReference type="InterPro" id="IPR043203">
    <property type="entry name" value="VGCC_Ca_Na"/>
</dbReference>
<dbReference type="PROSITE" id="PS00018">
    <property type="entry name" value="EF_HAND_1"/>
    <property type="match status" value="2"/>
</dbReference>
<gene>
    <name evidence="10" type="ORF">SCF082_LOCUS43473</name>
</gene>
<dbReference type="PANTHER" id="PTHR10037">
    <property type="entry name" value="VOLTAGE-GATED CATION CHANNEL CALCIUM AND SODIUM"/>
    <property type="match status" value="1"/>
</dbReference>
<dbReference type="SUPFAM" id="SSF52540">
    <property type="entry name" value="P-loop containing nucleoside triphosphate hydrolases"/>
    <property type="match status" value="1"/>
</dbReference>
<proteinExistence type="predicted"/>
<feature type="coiled-coil region" evidence="6">
    <location>
        <begin position="1285"/>
        <end position="1315"/>
    </location>
</feature>
<dbReference type="InterPro" id="IPR018247">
    <property type="entry name" value="EF_Hand_1_Ca_BS"/>
</dbReference>
<name>A0ABP0QVQ7_9DINO</name>
<feature type="coiled-coil region" evidence="6">
    <location>
        <begin position="879"/>
        <end position="906"/>
    </location>
</feature>
<evidence type="ECO:0000256" key="1">
    <source>
        <dbReference type="ARBA" id="ARBA00004141"/>
    </source>
</evidence>
<dbReference type="SMART" id="SM00129">
    <property type="entry name" value="KISc"/>
    <property type="match status" value="1"/>
</dbReference>
<keyword evidence="3" id="KW-0106">Calcium</keyword>
<protein>
    <submittedName>
        <fullName evidence="10">Kinesin-like protein KIF13B (Kinesin-like protein GAKIN)</fullName>
    </submittedName>
</protein>
<feature type="transmembrane region" description="Helical" evidence="8">
    <location>
        <begin position="142"/>
        <end position="160"/>
    </location>
</feature>
<evidence type="ECO:0000259" key="9">
    <source>
        <dbReference type="PROSITE" id="PS50222"/>
    </source>
</evidence>
<dbReference type="SUPFAM" id="SSF49879">
    <property type="entry name" value="SMAD/FHA domain"/>
    <property type="match status" value="1"/>
</dbReference>